<dbReference type="CDD" id="cd00093">
    <property type="entry name" value="HTH_XRE"/>
    <property type="match status" value="1"/>
</dbReference>
<dbReference type="Pfam" id="PF12844">
    <property type="entry name" value="HTH_19"/>
    <property type="match status" value="1"/>
</dbReference>
<evidence type="ECO:0000313" key="4">
    <source>
        <dbReference type="Proteomes" id="UP000184128"/>
    </source>
</evidence>
<dbReference type="Gene3D" id="1.10.10.2910">
    <property type="match status" value="1"/>
</dbReference>
<dbReference type="OrthoDB" id="9816277at2"/>
<dbReference type="InterPro" id="IPR010982">
    <property type="entry name" value="Lambda_DNA-bd_dom_sf"/>
</dbReference>
<dbReference type="InterPro" id="IPR001387">
    <property type="entry name" value="Cro/C1-type_HTH"/>
</dbReference>
<dbReference type="PANTHER" id="PTHR43236">
    <property type="entry name" value="ANTITOXIN HIGA1"/>
    <property type="match status" value="1"/>
</dbReference>
<reference evidence="3 4" key="1">
    <citation type="submission" date="2016-11" db="EMBL/GenBank/DDBJ databases">
        <authorList>
            <person name="Jaros S."/>
            <person name="Januszkiewicz K."/>
            <person name="Wedrychowicz H."/>
        </authorList>
    </citation>
    <scope>NUCLEOTIDE SEQUENCE [LARGE SCALE GENOMIC DNA]</scope>
    <source>
        <strain evidence="3 4">DSM 15692</strain>
    </source>
</reference>
<evidence type="ECO:0000313" key="3">
    <source>
        <dbReference type="EMBL" id="SHF14352.1"/>
    </source>
</evidence>
<dbReference type="SMART" id="SM00530">
    <property type="entry name" value="HTH_XRE"/>
    <property type="match status" value="1"/>
</dbReference>
<evidence type="ECO:0000259" key="2">
    <source>
        <dbReference type="PROSITE" id="PS50943"/>
    </source>
</evidence>
<sequence length="391" mass="46370">MFYGEKLYTIREMFSYTREDLAKKLQVDEQLLWKIETNQMNPDFKLINEMKNFFNVQTSYFFEKPYVNAVSDTGKIAFRKSIGDKREGIHAENTFLDYFFTHISDIEQIVYPVLGPFNSYCHRVESKYNLTQLTHEDIKNIAEEAREALNIVSNNRLMYSLEISGLYIVERKLENTIDAYSTWLLEDSYPVIVLNSGKNSAVRRNFDMGHELGHLILHQYVDFDEINADRLKELESEANLFSSYFMLPEEELKNDFLKIGNPTKPDAYIPLKENYKMSIQSIAYRANKEGWMTKEENRLFWKNINKQGYRKFEPLDDKLPIHIPGKIRSLIYNALKVNESFITDWLEKYSVDIKYFEYIFNIKDDFLSSNIIQPSGYHQTQNVLKLHNHWK</sequence>
<dbReference type="AlphaFoldDB" id="A0A1M4Z983"/>
<feature type="domain" description="HTH cro/C1-type" evidence="2">
    <location>
        <begin position="7"/>
        <end position="61"/>
    </location>
</feature>
<dbReference type="InterPro" id="IPR010359">
    <property type="entry name" value="IrrE_HExxH"/>
</dbReference>
<dbReference type="GO" id="GO:0003677">
    <property type="term" value="F:DNA binding"/>
    <property type="evidence" value="ECO:0007669"/>
    <property type="project" value="InterPro"/>
</dbReference>
<protein>
    <submittedName>
        <fullName evidence="3">Zn-dependent peptidase ImmA, M78 family</fullName>
    </submittedName>
</protein>
<dbReference type="Proteomes" id="UP000184128">
    <property type="component" value="Unassembled WGS sequence"/>
</dbReference>
<dbReference type="Pfam" id="PF06114">
    <property type="entry name" value="Peptidase_M78"/>
    <property type="match status" value="1"/>
</dbReference>
<dbReference type="InterPro" id="IPR052345">
    <property type="entry name" value="Rad_response_metalloprotease"/>
</dbReference>
<comment type="similarity">
    <text evidence="1">Belongs to the short-chain fatty acyl-CoA assimilation regulator (ScfR) family.</text>
</comment>
<dbReference type="RefSeq" id="WP_073298582.1">
    <property type="nucleotide sequence ID" value="NZ_FQUF01000036.1"/>
</dbReference>
<dbReference type="PROSITE" id="PS50943">
    <property type="entry name" value="HTH_CROC1"/>
    <property type="match status" value="1"/>
</dbReference>
<dbReference type="Gene3D" id="1.10.260.40">
    <property type="entry name" value="lambda repressor-like DNA-binding domains"/>
    <property type="match status" value="1"/>
</dbReference>
<proteinExistence type="inferred from homology"/>
<evidence type="ECO:0000256" key="1">
    <source>
        <dbReference type="ARBA" id="ARBA00007227"/>
    </source>
</evidence>
<keyword evidence="4" id="KW-1185">Reference proteome</keyword>
<accession>A0A1M4Z983</accession>
<dbReference type="EMBL" id="FQUF01000036">
    <property type="protein sequence ID" value="SHF14352.1"/>
    <property type="molecule type" value="Genomic_DNA"/>
</dbReference>
<name>A0A1M4Z983_9LACT</name>
<dbReference type="PANTHER" id="PTHR43236:SF1">
    <property type="entry name" value="BLL7220 PROTEIN"/>
    <property type="match status" value="1"/>
</dbReference>
<dbReference type="SUPFAM" id="SSF47413">
    <property type="entry name" value="lambda repressor-like DNA-binding domains"/>
    <property type="match status" value="1"/>
</dbReference>
<gene>
    <name evidence="3" type="ORF">SAMN02745249_01899</name>
</gene>
<organism evidence="3 4">
    <name type="scientific">Atopostipes suicloacalis DSM 15692</name>
    <dbReference type="NCBI Taxonomy" id="1121025"/>
    <lineage>
        <taxon>Bacteria</taxon>
        <taxon>Bacillati</taxon>
        <taxon>Bacillota</taxon>
        <taxon>Bacilli</taxon>
        <taxon>Lactobacillales</taxon>
        <taxon>Carnobacteriaceae</taxon>
        <taxon>Atopostipes</taxon>
    </lineage>
</organism>
<dbReference type="STRING" id="1121025.SAMN02745249_01899"/>